<proteinExistence type="predicted"/>
<gene>
    <name evidence="1" type="ORF">GPUH_LOCUS16849</name>
</gene>
<dbReference type="GO" id="GO:0003824">
    <property type="term" value="F:catalytic activity"/>
    <property type="evidence" value="ECO:0007669"/>
    <property type="project" value="InterPro"/>
</dbReference>
<protein>
    <submittedName>
        <fullName evidence="3">Four helix bundle protein</fullName>
    </submittedName>
</protein>
<dbReference type="OrthoDB" id="204058at2759"/>
<dbReference type="WBParaSite" id="GPUH_0001687201-mRNA-1">
    <property type="protein sequence ID" value="GPUH_0001687201-mRNA-1"/>
    <property type="gene ID" value="GPUH_0001687201"/>
</dbReference>
<dbReference type="AlphaFoldDB" id="A0A183E7A9"/>
<evidence type="ECO:0000313" key="1">
    <source>
        <dbReference type="EMBL" id="VDN28673.1"/>
    </source>
</evidence>
<dbReference type="EMBL" id="UYRT01084313">
    <property type="protein sequence ID" value="VDN28673.1"/>
    <property type="molecule type" value="Genomic_DNA"/>
</dbReference>
<sequence length="50" mass="5941">MKVSAAVVCVTLLDRLKRDQIELLEDTLKQFEMRVYKLVNTFIKMQLKLQ</sequence>
<keyword evidence="2" id="KW-1185">Reference proteome</keyword>
<dbReference type="GO" id="GO:0009116">
    <property type="term" value="P:nucleoside metabolic process"/>
    <property type="evidence" value="ECO:0007669"/>
    <property type="project" value="InterPro"/>
</dbReference>
<evidence type="ECO:0000313" key="2">
    <source>
        <dbReference type="Proteomes" id="UP000271098"/>
    </source>
</evidence>
<dbReference type="Proteomes" id="UP000271098">
    <property type="component" value="Unassembled WGS sequence"/>
</dbReference>
<name>A0A183E7A9_9BILA</name>
<evidence type="ECO:0000313" key="3">
    <source>
        <dbReference type="WBParaSite" id="GPUH_0001687201-mRNA-1"/>
    </source>
</evidence>
<reference evidence="1 2" key="2">
    <citation type="submission" date="2018-11" db="EMBL/GenBank/DDBJ databases">
        <authorList>
            <consortium name="Pathogen Informatics"/>
        </authorList>
    </citation>
    <scope>NUCLEOTIDE SEQUENCE [LARGE SCALE GENOMIC DNA]</scope>
</reference>
<dbReference type="Gene3D" id="3.40.50.1580">
    <property type="entry name" value="Nucleoside phosphorylase domain"/>
    <property type="match status" value="1"/>
</dbReference>
<accession>A0A183E7A9</accession>
<dbReference type="InterPro" id="IPR035994">
    <property type="entry name" value="Nucleoside_phosphorylase_sf"/>
</dbReference>
<reference evidence="3" key="1">
    <citation type="submission" date="2016-06" db="UniProtKB">
        <authorList>
            <consortium name="WormBaseParasite"/>
        </authorList>
    </citation>
    <scope>IDENTIFICATION</scope>
</reference>
<organism evidence="3">
    <name type="scientific">Gongylonema pulchrum</name>
    <dbReference type="NCBI Taxonomy" id="637853"/>
    <lineage>
        <taxon>Eukaryota</taxon>
        <taxon>Metazoa</taxon>
        <taxon>Ecdysozoa</taxon>
        <taxon>Nematoda</taxon>
        <taxon>Chromadorea</taxon>
        <taxon>Rhabditida</taxon>
        <taxon>Spirurina</taxon>
        <taxon>Spiruromorpha</taxon>
        <taxon>Spiruroidea</taxon>
        <taxon>Gongylonematidae</taxon>
        <taxon>Gongylonema</taxon>
    </lineage>
</organism>